<dbReference type="Proteomes" id="UP000509579">
    <property type="component" value="Chromosome"/>
</dbReference>
<dbReference type="RefSeq" id="WP_175502397.1">
    <property type="nucleotide sequence ID" value="NZ_CAURQT010000008.1"/>
</dbReference>
<name>A0A6N1X126_9BURK</name>
<evidence type="ECO:0000313" key="2">
    <source>
        <dbReference type="Proteomes" id="UP000509579"/>
    </source>
</evidence>
<accession>A0A6N1X126</accession>
<dbReference type="EMBL" id="CP054840">
    <property type="protein sequence ID" value="QKV51460.1"/>
    <property type="molecule type" value="Genomic_DNA"/>
</dbReference>
<gene>
    <name evidence="1" type="ORF">HUK68_00345</name>
</gene>
<protein>
    <submittedName>
        <fullName evidence="1">Uncharacterized protein</fullName>
    </submittedName>
</protein>
<sequence>MAAKKMMSLFSPLLRLFAGHRSNNHCLIKALRRESVKLCYVLPGCGETN</sequence>
<proteinExistence type="predicted"/>
<keyword evidence="2" id="KW-1185">Reference proteome</keyword>
<evidence type="ECO:0000313" key="1">
    <source>
        <dbReference type="EMBL" id="QKV51460.1"/>
    </source>
</evidence>
<dbReference type="AlphaFoldDB" id="A0A6N1X126"/>
<reference evidence="1 2" key="1">
    <citation type="submission" date="2020-06" db="EMBL/GenBank/DDBJ databases">
        <title>Acidovorax antarctica sp. nov., isolated from Corinth ice sheet soil, Antarctic Fields Peninsula.</title>
        <authorList>
            <person name="Xu Q."/>
            <person name="Peng F."/>
        </authorList>
    </citation>
    <scope>NUCLEOTIDE SEQUENCE [LARGE SCALE GENOMIC DNA]</scope>
    <source>
        <strain evidence="1 2">16-35-5</strain>
    </source>
</reference>
<dbReference type="KEGG" id="aant:HUK68_00345"/>
<organism evidence="1 2">
    <name type="scientific">Comamonas antarctica</name>
    <dbReference type="NCBI Taxonomy" id="2743470"/>
    <lineage>
        <taxon>Bacteria</taxon>
        <taxon>Pseudomonadati</taxon>
        <taxon>Pseudomonadota</taxon>
        <taxon>Betaproteobacteria</taxon>
        <taxon>Burkholderiales</taxon>
        <taxon>Comamonadaceae</taxon>
        <taxon>Comamonas</taxon>
    </lineage>
</organism>